<feature type="non-terminal residue" evidence="5">
    <location>
        <position position="53"/>
    </location>
</feature>
<dbReference type="PANTHER" id="PTHR47171">
    <property type="entry name" value="FARA-RELATED"/>
    <property type="match status" value="1"/>
</dbReference>
<reference evidence="5 6" key="1">
    <citation type="submission" date="2023-08" db="EMBL/GenBank/DDBJ databases">
        <title>Black Yeasts Isolated from many extreme environments.</title>
        <authorList>
            <person name="Coleine C."/>
            <person name="Stajich J.E."/>
            <person name="Selbmann L."/>
        </authorList>
    </citation>
    <scope>NUCLEOTIDE SEQUENCE [LARGE SCALE GENOMIC DNA]</scope>
    <source>
        <strain evidence="5 6">CCFEE 536</strain>
    </source>
</reference>
<sequence length="53" mass="5728">MPPAGSPSKGLSNGYPEETAYPSRTIAYQAAAMITSIIENLQAHDELRYTPAF</sequence>
<evidence type="ECO:0000256" key="1">
    <source>
        <dbReference type="ARBA" id="ARBA00022833"/>
    </source>
</evidence>
<evidence type="ECO:0000313" key="5">
    <source>
        <dbReference type="EMBL" id="KAK5200718.1"/>
    </source>
</evidence>
<keyword evidence="1" id="KW-0862">Zinc</keyword>
<keyword evidence="3" id="KW-0238">DNA-binding</keyword>
<evidence type="ECO:0000256" key="4">
    <source>
        <dbReference type="ARBA" id="ARBA00023163"/>
    </source>
</evidence>
<evidence type="ECO:0000313" key="6">
    <source>
        <dbReference type="Proteomes" id="UP001357485"/>
    </source>
</evidence>
<organism evidence="5 6">
    <name type="scientific">Cryomyces antarcticus</name>
    <dbReference type="NCBI Taxonomy" id="329879"/>
    <lineage>
        <taxon>Eukaryota</taxon>
        <taxon>Fungi</taxon>
        <taxon>Dikarya</taxon>
        <taxon>Ascomycota</taxon>
        <taxon>Pezizomycotina</taxon>
        <taxon>Dothideomycetes</taxon>
        <taxon>Dothideomycetes incertae sedis</taxon>
        <taxon>Cryomyces</taxon>
    </lineage>
</organism>
<evidence type="ECO:0000256" key="3">
    <source>
        <dbReference type="ARBA" id="ARBA00023125"/>
    </source>
</evidence>
<dbReference type="EMBL" id="JAVRRA010017196">
    <property type="protein sequence ID" value="KAK5200718.1"/>
    <property type="molecule type" value="Genomic_DNA"/>
</dbReference>
<comment type="caution">
    <text evidence="5">The sequence shown here is derived from an EMBL/GenBank/DDBJ whole genome shotgun (WGS) entry which is preliminary data.</text>
</comment>
<gene>
    <name evidence="5" type="primary">CTF1_2</name>
    <name evidence="5" type="ORF">LTR16_005146</name>
</gene>
<proteinExistence type="predicted"/>
<keyword evidence="4" id="KW-0804">Transcription</keyword>
<accession>A0ABR0LNZ4</accession>
<protein>
    <submittedName>
        <fullName evidence="5">Transcriptional activator of fatty acid utilization</fullName>
    </submittedName>
</protein>
<name>A0ABR0LNZ4_9PEZI</name>
<keyword evidence="2" id="KW-0805">Transcription regulation</keyword>
<evidence type="ECO:0000256" key="2">
    <source>
        <dbReference type="ARBA" id="ARBA00023015"/>
    </source>
</evidence>
<dbReference type="Proteomes" id="UP001357485">
    <property type="component" value="Unassembled WGS sequence"/>
</dbReference>
<dbReference type="PANTHER" id="PTHR47171:SF3">
    <property type="entry name" value="FARA-RELATED"/>
    <property type="match status" value="1"/>
</dbReference>
<keyword evidence="6" id="KW-1185">Reference proteome</keyword>
<dbReference type="InterPro" id="IPR052073">
    <property type="entry name" value="Amide_Lactam_Regulators"/>
</dbReference>